<name>A0A7W6M6L4_9RHOB</name>
<dbReference type="Gene3D" id="3.40.1740.10">
    <property type="entry name" value="VC0467-like"/>
    <property type="match status" value="1"/>
</dbReference>
<dbReference type="PANTHER" id="PTHR30327">
    <property type="entry name" value="UNCHARACTERIZED PROTEIN YQGE"/>
    <property type="match status" value="1"/>
</dbReference>
<organism evidence="3 4">
    <name type="scientific">Sulfitobacter noctilucicola</name>
    <dbReference type="NCBI Taxonomy" id="1342301"/>
    <lineage>
        <taxon>Bacteria</taxon>
        <taxon>Pseudomonadati</taxon>
        <taxon>Pseudomonadota</taxon>
        <taxon>Alphaproteobacteria</taxon>
        <taxon>Rhodobacterales</taxon>
        <taxon>Roseobacteraceae</taxon>
        <taxon>Sulfitobacter</taxon>
    </lineage>
</organism>
<dbReference type="SUPFAM" id="SSF143456">
    <property type="entry name" value="VC0467-like"/>
    <property type="match status" value="1"/>
</dbReference>
<evidence type="ECO:0000256" key="1">
    <source>
        <dbReference type="ARBA" id="ARBA00009600"/>
    </source>
</evidence>
<dbReference type="InterPro" id="IPR003774">
    <property type="entry name" value="AlgH-like"/>
</dbReference>
<sequence>MTDAPLSLTGKLLIAMPGMGDPRFAHSVIFIISHSDEGTMGLIVNKPAEGVSLTDVLDQLSRDGTPLSRNLGVHVGGPVETGRGFVLHSDEYRSALHTLSVEGGFAMTATLDVLEDIAQGEGPEKALLMLGYAGWGPGQVEAEIAENGWLTGEASLETVFDLPDAEKWEAALRSLGIDPLLLSATAGRA</sequence>
<dbReference type="GO" id="GO:0005829">
    <property type="term" value="C:cytosol"/>
    <property type="evidence" value="ECO:0007669"/>
    <property type="project" value="TreeGrafter"/>
</dbReference>
<dbReference type="AlphaFoldDB" id="A0A7W6M6L4"/>
<dbReference type="PANTHER" id="PTHR30327:SF1">
    <property type="entry name" value="UPF0301 PROTEIN YQGE"/>
    <property type="match status" value="1"/>
</dbReference>
<dbReference type="EMBL" id="JACIFU010000001">
    <property type="protein sequence ID" value="MBB4173374.1"/>
    <property type="molecule type" value="Genomic_DNA"/>
</dbReference>
<accession>A0A7W6M6L4</accession>
<comment type="similarity">
    <text evidence="1 2">Belongs to the UPF0301 (AlgH) family.</text>
</comment>
<evidence type="ECO:0000313" key="4">
    <source>
        <dbReference type="Proteomes" id="UP000565745"/>
    </source>
</evidence>
<evidence type="ECO:0000256" key="2">
    <source>
        <dbReference type="HAMAP-Rule" id="MF_00758"/>
    </source>
</evidence>
<reference evidence="3 4" key="1">
    <citation type="submission" date="2020-08" db="EMBL/GenBank/DDBJ databases">
        <title>Genomic Encyclopedia of Type Strains, Phase IV (KMG-IV): sequencing the most valuable type-strain genomes for metagenomic binning, comparative biology and taxonomic classification.</title>
        <authorList>
            <person name="Goeker M."/>
        </authorList>
    </citation>
    <scope>NUCLEOTIDE SEQUENCE [LARGE SCALE GENOMIC DNA]</scope>
    <source>
        <strain evidence="3 4">DSM 101015</strain>
    </source>
</reference>
<keyword evidence="4" id="KW-1185">Reference proteome</keyword>
<gene>
    <name evidence="3" type="ORF">GGR93_001135</name>
</gene>
<comment type="caution">
    <text evidence="3">The sequence shown here is derived from an EMBL/GenBank/DDBJ whole genome shotgun (WGS) entry which is preliminary data.</text>
</comment>
<evidence type="ECO:0000313" key="3">
    <source>
        <dbReference type="EMBL" id="MBB4173374.1"/>
    </source>
</evidence>
<dbReference type="Proteomes" id="UP000565745">
    <property type="component" value="Unassembled WGS sequence"/>
</dbReference>
<dbReference type="Pfam" id="PF02622">
    <property type="entry name" value="DUF179"/>
    <property type="match status" value="1"/>
</dbReference>
<protein>
    <recommendedName>
        <fullName evidence="2">UPF0301 protein GGR93_001135</fullName>
    </recommendedName>
</protein>
<dbReference type="NCBIfam" id="NF001268">
    <property type="entry name" value="PRK00228.1-4"/>
    <property type="match status" value="1"/>
</dbReference>
<dbReference type="RefSeq" id="WP_241461299.1">
    <property type="nucleotide sequence ID" value="NZ_JACIFU010000001.1"/>
</dbReference>
<dbReference type="HAMAP" id="MF_00758">
    <property type="entry name" value="UPF0301"/>
    <property type="match status" value="1"/>
</dbReference>
<proteinExistence type="inferred from homology"/>